<keyword evidence="2" id="KW-0833">Ubl conjugation pathway</keyword>
<dbReference type="Pfam" id="PF03152">
    <property type="entry name" value="UFD1_N1"/>
    <property type="match status" value="1"/>
</dbReference>
<organism evidence="5">
    <name type="scientific">marine sediment metagenome</name>
    <dbReference type="NCBI Taxonomy" id="412755"/>
    <lineage>
        <taxon>unclassified sequences</taxon>
        <taxon>metagenomes</taxon>
        <taxon>ecological metagenomes</taxon>
    </lineage>
</organism>
<dbReference type="InterPro" id="IPR055418">
    <property type="entry name" value="UFD1_N2"/>
</dbReference>
<accession>X0TIQ7</accession>
<protein>
    <submittedName>
        <fullName evidence="5">Uncharacterized protein</fullName>
    </submittedName>
</protein>
<dbReference type="AlphaFoldDB" id="X0TIQ7"/>
<feature type="domain" description="Ubiquitin fusion degradation protein UFD1 N-terminal subdomain 2" evidence="4">
    <location>
        <begin position="103"/>
        <end position="180"/>
    </location>
</feature>
<feature type="domain" description="Ubiquitin fusion degradation protein UFD1 N-terminal subdomain 1" evidence="3">
    <location>
        <begin position="7"/>
        <end position="98"/>
    </location>
</feature>
<proteinExistence type="inferred from homology"/>
<dbReference type="GO" id="GO:0034098">
    <property type="term" value="C:VCP-NPL4-UFD1 AAA ATPase complex"/>
    <property type="evidence" value="ECO:0007669"/>
    <property type="project" value="TreeGrafter"/>
</dbReference>
<evidence type="ECO:0000256" key="2">
    <source>
        <dbReference type="ARBA" id="ARBA00022786"/>
    </source>
</evidence>
<sequence>MNEFTLKVRPLAFHSSCEKPYLNASCKVIIPQSILKSLMDTSENTIHSPIAFLLLQGEREIISVGVEEFSAPEGFIYIPSFIMETYWLPHETEIILRYQRVEKGTKISIEPHKTAFIDSKAKEKTFLENYLKKCYPVLSAGSTILIKEGATEYYINITETIPERVISTLDTDLEVEFKQPLDYVEPPPPAPPSIVEHMSMPK</sequence>
<name>X0TIQ7_9ZZZZ</name>
<evidence type="ECO:0000259" key="4">
    <source>
        <dbReference type="Pfam" id="PF24842"/>
    </source>
</evidence>
<dbReference type="GO" id="GO:0031593">
    <property type="term" value="F:polyubiquitin modification-dependent protein binding"/>
    <property type="evidence" value="ECO:0007669"/>
    <property type="project" value="TreeGrafter"/>
</dbReference>
<evidence type="ECO:0000256" key="1">
    <source>
        <dbReference type="ARBA" id="ARBA00006043"/>
    </source>
</evidence>
<dbReference type="Gene3D" id="3.10.330.10">
    <property type="match status" value="1"/>
</dbReference>
<dbReference type="Gene3D" id="2.40.40.50">
    <property type="entry name" value="Ubiquitin fusion degradation protein UFD1, N-terminal domain"/>
    <property type="match status" value="1"/>
</dbReference>
<dbReference type="PANTHER" id="PTHR12555:SF13">
    <property type="entry name" value="UBIQUITIN RECOGNITION FACTOR IN ER-ASSOCIATED DEGRADATION PROTEIN 1"/>
    <property type="match status" value="1"/>
</dbReference>
<dbReference type="InterPro" id="IPR055417">
    <property type="entry name" value="UFD1_N1"/>
</dbReference>
<dbReference type="GO" id="GO:0006511">
    <property type="term" value="P:ubiquitin-dependent protein catabolic process"/>
    <property type="evidence" value="ECO:0007669"/>
    <property type="project" value="InterPro"/>
</dbReference>
<reference evidence="5" key="1">
    <citation type="journal article" date="2014" name="Front. Microbiol.">
        <title>High frequency of phylogenetically diverse reductive dehalogenase-homologous genes in deep subseafloor sedimentary metagenomes.</title>
        <authorList>
            <person name="Kawai M."/>
            <person name="Futagami T."/>
            <person name="Toyoda A."/>
            <person name="Takaki Y."/>
            <person name="Nishi S."/>
            <person name="Hori S."/>
            <person name="Arai W."/>
            <person name="Tsubouchi T."/>
            <person name="Morono Y."/>
            <person name="Uchiyama I."/>
            <person name="Ito T."/>
            <person name="Fujiyama A."/>
            <person name="Inagaki F."/>
            <person name="Takami H."/>
        </authorList>
    </citation>
    <scope>NUCLEOTIDE SEQUENCE</scope>
    <source>
        <strain evidence="5">Expedition CK06-06</strain>
    </source>
</reference>
<dbReference type="EMBL" id="BARS01018345">
    <property type="protein sequence ID" value="GAF93433.1"/>
    <property type="molecule type" value="Genomic_DNA"/>
</dbReference>
<comment type="caution">
    <text evidence="5">The sequence shown here is derived from an EMBL/GenBank/DDBJ whole genome shotgun (WGS) entry which is preliminary data.</text>
</comment>
<feature type="non-terminal residue" evidence="5">
    <location>
        <position position="202"/>
    </location>
</feature>
<evidence type="ECO:0000313" key="5">
    <source>
        <dbReference type="EMBL" id="GAF93433.1"/>
    </source>
</evidence>
<dbReference type="Pfam" id="PF24842">
    <property type="entry name" value="UFD1_N2"/>
    <property type="match status" value="1"/>
</dbReference>
<dbReference type="PANTHER" id="PTHR12555">
    <property type="entry name" value="UBIQUITIN FUSION DEGRADATON PROTEIN 1"/>
    <property type="match status" value="1"/>
</dbReference>
<dbReference type="InterPro" id="IPR042299">
    <property type="entry name" value="Ufd1-like_Nn"/>
</dbReference>
<dbReference type="InterPro" id="IPR004854">
    <property type="entry name" value="Ufd1-like"/>
</dbReference>
<dbReference type="GO" id="GO:0036503">
    <property type="term" value="P:ERAD pathway"/>
    <property type="evidence" value="ECO:0007669"/>
    <property type="project" value="TreeGrafter"/>
</dbReference>
<gene>
    <name evidence="5" type="ORF">S01H1_29856</name>
</gene>
<comment type="similarity">
    <text evidence="1">Belongs to the UFD1 family.</text>
</comment>
<evidence type="ECO:0000259" key="3">
    <source>
        <dbReference type="Pfam" id="PF03152"/>
    </source>
</evidence>